<evidence type="ECO:0000313" key="4">
    <source>
        <dbReference type="Proteomes" id="UP000061587"/>
    </source>
</evidence>
<proteinExistence type="predicted"/>
<reference evidence="3" key="3">
    <citation type="submission" date="2021-06" db="EMBL/GenBank/DDBJ databases">
        <title>Collection of gut derived symbiotic bacterial strains cultured from healthy donors.</title>
        <authorList>
            <person name="Lin H."/>
            <person name="Littmann E."/>
            <person name="Pamer E.G."/>
        </authorList>
    </citation>
    <scope>NUCLEOTIDE SEQUENCE</scope>
    <source>
        <strain evidence="3">MSK.6.33</strain>
    </source>
</reference>
<evidence type="ECO:0000313" key="2">
    <source>
        <dbReference type="EMBL" id="ALK85647.1"/>
    </source>
</evidence>
<gene>
    <name evidence="2" type="ORF">BvMPK_3066</name>
    <name evidence="3" type="ORF">KTG10_15270</name>
</gene>
<reference evidence="2 4" key="2">
    <citation type="journal article" date="2016" name="Genome Biol. Evol.">
        <title>Extensive mobilome-driven genome diversification in mouse gut-associated Bacteroides vulgatus mpk.</title>
        <authorList>
            <person name="Lange A."/>
            <person name="Beier S."/>
            <person name="Steimle A."/>
            <person name="Autenrieth I.B."/>
            <person name="Huson D.H."/>
            <person name="Frick J.S."/>
        </authorList>
    </citation>
    <scope>NUCLEOTIDE SEQUENCE [LARGE SCALE GENOMIC DNA]</scope>
    <source>
        <strain evidence="2">Mpk</strain>
        <strain evidence="4">mpk</strain>
    </source>
</reference>
<dbReference type="EMBL" id="JAHPYS010000034">
    <property type="protein sequence ID" value="MBU9140086.1"/>
    <property type="molecule type" value="Genomic_DNA"/>
</dbReference>
<dbReference type="PROSITE" id="PS50075">
    <property type="entry name" value="CARRIER"/>
    <property type="match status" value="1"/>
</dbReference>
<dbReference type="Proteomes" id="UP000061587">
    <property type="component" value="Chromosome"/>
</dbReference>
<dbReference type="PATRIC" id="fig|821.40.peg.3683"/>
<dbReference type="InterPro" id="IPR036736">
    <property type="entry name" value="ACP-like_sf"/>
</dbReference>
<dbReference type="EMBL" id="CP013020">
    <property type="protein sequence ID" value="ALK85647.1"/>
    <property type="molecule type" value="Genomic_DNA"/>
</dbReference>
<sequence>MEIQDFIQNFADQFEDLSMDELTVDTVFKSLDEWTSLAALSVIAMIDDEYEVSINGNDIRNLETIGDLFELIKSKK</sequence>
<dbReference type="SUPFAM" id="SSF47336">
    <property type="entry name" value="ACP-like"/>
    <property type="match status" value="1"/>
</dbReference>
<accession>A0A0P0M426</accession>
<name>A0A0P0M426_PHOVU</name>
<dbReference type="AlphaFoldDB" id="A0A0P0M426"/>
<evidence type="ECO:0000259" key="1">
    <source>
        <dbReference type="PROSITE" id="PS50075"/>
    </source>
</evidence>
<dbReference type="InterPro" id="IPR009081">
    <property type="entry name" value="PP-bd_ACP"/>
</dbReference>
<protein>
    <submittedName>
        <fullName evidence="2">Acyl carrier protein</fullName>
    </submittedName>
</protein>
<evidence type="ECO:0000313" key="3">
    <source>
        <dbReference type="EMBL" id="MBU9140086.1"/>
    </source>
</evidence>
<organism evidence="2 4">
    <name type="scientific">Phocaeicola vulgatus</name>
    <name type="common">Bacteroides vulgatus</name>
    <dbReference type="NCBI Taxonomy" id="821"/>
    <lineage>
        <taxon>Bacteria</taxon>
        <taxon>Pseudomonadati</taxon>
        <taxon>Bacteroidota</taxon>
        <taxon>Bacteroidia</taxon>
        <taxon>Bacteroidales</taxon>
        <taxon>Bacteroidaceae</taxon>
        <taxon>Phocaeicola</taxon>
    </lineage>
</organism>
<dbReference type="Pfam" id="PF00550">
    <property type="entry name" value="PP-binding"/>
    <property type="match status" value="1"/>
</dbReference>
<dbReference type="Proteomes" id="UP000736888">
    <property type="component" value="Unassembled WGS sequence"/>
</dbReference>
<feature type="domain" description="Carrier" evidence="1">
    <location>
        <begin position="1"/>
        <end position="76"/>
    </location>
</feature>
<dbReference type="Gene3D" id="1.10.1200.10">
    <property type="entry name" value="ACP-like"/>
    <property type="match status" value="1"/>
</dbReference>
<reference evidence="4" key="1">
    <citation type="submission" date="2015-10" db="EMBL/GenBank/DDBJ databases">
        <title>Extensive mobilome-driven genome diversification in gut-associated Bacteroides vulgatus mpk.</title>
        <authorList>
            <person name="Beier S."/>
            <person name="Lange A."/>
            <person name="Huson D.H."/>
            <person name="Frick J.-S."/>
            <person name="Autenrieth I.B."/>
        </authorList>
    </citation>
    <scope>NUCLEOTIDE SEQUENCE [LARGE SCALE GENOMIC DNA]</scope>
    <source>
        <strain evidence="4">mpk</strain>
    </source>
</reference>